<proteinExistence type="predicted"/>
<dbReference type="AlphaFoldDB" id="A0AA37T5K0"/>
<gene>
    <name evidence="1" type="ORF">GCM10007877_13620</name>
</gene>
<evidence type="ECO:0000313" key="2">
    <source>
        <dbReference type="Proteomes" id="UP001156870"/>
    </source>
</evidence>
<dbReference type="RefSeq" id="WP_232594212.1">
    <property type="nucleotide sequence ID" value="NZ_BSPD01000033.1"/>
</dbReference>
<name>A0AA37T5K0_9GAMM</name>
<reference evidence="1 2" key="1">
    <citation type="journal article" date="2014" name="Int. J. Syst. Evol. Microbiol.">
        <title>Complete genome sequence of Corynebacterium casei LMG S-19264T (=DSM 44701T), isolated from a smear-ripened cheese.</title>
        <authorList>
            <consortium name="US DOE Joint Genome Institute (JGI-PGF)"/>
            <person name="Walter F."/>
            <person name="Albersmeier A."/>
            <person name="Kalinowski J."/>
            <person name="Ruckert C."/>
        </authorList>
    </citation>
    <scope>NUCLEOTIDE SEQUENCE [LARGE SCALE GENOMIC DNA]</scope>
    <source>
        <strain evidence="1 2">NBRC 110095</strain>
    </source>
</reference>
<organism evidence="1 2">
    <name type="scientific">Marinibactrum halimedae</name>
    <dbReference type="NCBI Taxonomy" id="1444977"/>
    <lineage>
        <taxon>Bacteria</taxon>
        <taxon>Pseudomonadati</taxon>
        <taxon>Pseudomonadota</taxon>
        <taxon>Gammaproteobacteria</taxon>
        <taxon>Cellvibrionales</taxon>
        <taxon>Cellvibrionaceae</taxon>
        <taxon>Marinibactrum</taxon>
    </lineage>
</organism>
<dbReference type="Proteomes" id="UP001156870">
    <property type="component" value="Unassembled WGS sequence"/>
</dbReference>
<dbReference type="EMBL" id="BSPD01000033">
    <property type="protein sequence ID" value="GLS25648.1"/>
    <property type="molecule type" value="Genomic_DNA"/>
</dbReference>
<sequence>MGFSTVFLGEGQGMSLISNFWTIHQSKLTELLESSKPHEKKIGKPPILPFIKQKYETVYPWYEYLEANAQKEIEYNYSGMVMTDFDLILRESSSSIFDKALPESDLYSGYCGGSAAIVNHEIAQNILDCIYKLSLSESDVVAFYDADEKPSEWRFKSADILSTSEHVWCWLGKVTEEKLGILVIG</sequence>
<accession>A0AA37T5K0</accession>
<keyword evidence="2" id="KW-1185">Reference proteome</keyword>
<evidence type="ECO:0000313" key="1">
    <source>
        <dbReference type="EMBL" id="GLS25648.1"/>
    </source>
</evidence>
<protein>
    <submittedName>
        <fullName evidence="1">Uncharacterized protein</fullName>
    </submittedName>
</protein>
<comment type="caution">
    <text evidence="1">The sequence shown here is derived from an EMBL/GenBank/DDBJ whole genome shotgun (WGS) entry which is preliminary data.</text>
</comment>